<name>A0ACB1AX34_MELEN</name>
<reference evidence="1" key="1">
    <citation type="submission" date="2023-11" db="EMBL/GenBank/DDBJ databases">
        <authorList>
            <person name="Poullet M."/>
        </authorList>
    </citation>
    <scope>NUCLEOTIDE SEQUENCE</scope>
    <source>
        <strain evidence="1">E1834</strain>
    </source>
</reference>
<dbReference type="EMBL" id="CAVMJV010000115">
    <property type="protein sequence ID" value="CAK5104029.1"/>
    <property type="molecule type" value="Genomic_DNA"/>
</dbReference>
<proteinExistence type="predicted"/>
<dbReference type="Proteomes" id="UP001497535">
    <property type="component" value="Unassembled WGS sequence"/>
</dbReference>
<gene>
    <name evidence="1" type="ORF">MENTE1834_LOCUS42903</name>
</gene>
<keyword evidence="2" id="KW-1185">Reference proteome</keyword>
<accession>A0ACB1AX34</accession>
<protein>
    <submittedName>
        <fullName evidence="1">Uncharacterized protein</fullName>
    </submittedName>
</protein>
<comment type="caution">
    <text evidence="1">The sequence shown here is derived from an EMBL/GenBank/DDBJ whole genome shotgun (WGS) entry which is preliminary data.</text>
</comment>
<sequence>MQIIKRIIYFLNIFLSMIFNSYVNALLCYSCEGITCSYNQNPINCEYTVRSCMRVYNIMNGMTIKAGCLLPFFESCDMLQQIGGDQIRCTSCGFDHCNTITAPYFPGPGGNDGRIPWSGEGPNPYYPGAGRFPQRPPYYGTGGPGYPHLWWNSAENININFCLQMLILFYFIFYFLL</sequence>
<evidence type="ECO:0000313" key="1">
    <source>
        <dbReference type="EMBL" id="CAK5104029.1"/>
    </source>
</evidence>
<organism evidence="1 2">
    <name type="scientific">Meloidogyne enterolobii</name>
    <name type="common">Root-knot nematode worm</name>
    <name type="synonym">Meloidogyne mayaguensis</name>
    <dbReference type="NCBI Taxonomy" id="390850"/>
    <lineage>
        <taxon>Eukaryota</taxon>
        <taxon>Metazoa</taxon>
        <taxon>Ecdysozoa</taxon>
        <taxon>Nematoda</taxon>
        <taxon>Chromadorea</taxon>
        <taxon>Rhabditida</taxon>
        <taxon>Tylenchina</taxon>
        <taxon>Tylenchomorpha</taxon>
        <taxon>Tylenchoidea</taxon>
        <taxon>Meloidogynidae</taxon>
        <taxon>Meloidogyninae</taxon>
        <taxon>Meloidogyne</taxon>
    </lineage>
</organism>
<evidence type="ECO:0000313" key="2">
    <source>
        <dbReference type="Proteomes" id="UP001497535"/>
    </source>
</evidence>